<dbReference type="UniPathway" id="UPA00223"/>
<keyword evidence="5" id="KW-1003">Cell membrane</keyword>
<proteinExistence type="predicted"/>
<name>A0A098GDT3_LEGMI</name>
<keyword evidence="3 8" id="KW-0812">Transmembrane</keyword>
<feature type="binding site" description="axial binding residue" evidence="7">
    <location>
        <position position="71"/>
    </location>
    <ligand>
        <name>heme</name>
        <dbReference type="ChEBI" id="CHEBI:30413"/>
        <note>ligand shared with second transmembrane subunit</note>
    </ligand>
    <ligandPart>
        <name>Fe</name>
        <dbReference type="ChEBI" id="CHEBI:18248"/>
    </ligandPart>
</feature>
<comment type="pathway">
    <text evidence="5">Carbohydrate metabolism; tricarboxylic acid cycle.</text>
</comment>
<dbReference type="Proteomes" id="UP000032414">
    <property type="component" value="Chromosome I"/>
</dbReference>
<feature type="binding site" evidence="6">
    <location>
        <position position="83"/>
    </location>
    <ligand>
        <name>a ubiquinone</name>
        <dbReference type="ChEBI" id="CHEBI:16389"/>
    </ligand>
</feature>
<dbReference type="HOGENOM" id="CLU_151315_2_0_6"/>
<keyword evidence="7" id="KW-0479">Metal-binding</keyword>
<keyword evidence="5" id="KW-0813">Transport</keyword>
<dbReference type="PIRSF" id="PIRSF000169">
    <property type="entry name" value="SDH_D"/>
    <property type="match status" value="1"/>
</dbReference>
<evidence type="ECO:0000313" key="10">
    <source>
        <dbReference type="EMBL" id="SCX96226.1"/>
    </source>
</evidence>
<evidence type="ECO:0000256" key="7">
    <source>
        <dbReference type="PIRSR" id="PIRSR000169-2"/>
    </source>
</evidence>
<evidence type="ECO:0000256" key="8">
    <source>
        <dbReference type="SAM" id="Phobius"/>
    </source>
</evidence>
<organism evidence="9 11">
    <name type="scientific">Legionella micdadei</name>
    <name type="common">Tatlockia micdadei</name>
    <dbReference type="NCBI Taxonomy" id="451"/>
    <lineage>
        <taxon>Bacteria</taxon>
        <taxon>Pseudomonadati</taxon>
        <taxon>Pseudomonadota</taxon>
        <taxon>Gammaproteobacteria</taxon>
        <taxon>Legionellales</taxon>
        <taxon>Legionellaceae</taxon>
        <taxon>Legionella</taxon>
    </lineage>
</organism>
<gene>
    <name evidence="9" type="primary">sdhD</name>
    <name evidence="9" type="ORF">LMI_0281</name>
    <name evidence="10" type="ORF">SAMN02982997_00512</name>
</gene>
<dbReference type="GO" id="GO:0006099">
    <property type="term" value="P:tricarboxylic acid cycle"/>
    <property type="evidence" value="ECO:0007669"/>
    <property type="project" value="UniProtKB-UniRule"/>
</dbReference>
<dbReference type="CDD" id="cd03494">
    <property type="entry name" value="SQR_TypeC_SdhD"/>
    <property type="match status" value="1"/>
</dbReference>
<sequence>MVTNVTSLTGNGLKDWLIQRLTAVYFMVYAIFMLVYLLFSPPANYMQWYVLFHNAWFQIATIIALFALSLHAWIGVWTVTTDYLKCTAIRLAVQSLVMLWLLGQFIWGIMIVWGR</sequence>
<dbReference type="InterPro" id="IPR034804">
    <property type="entry name" value="SQR/QFR_C/D"/>
</dbReference>
<dbReference type="PATRIC" id="fig|451.8.peg.564"/>
<evidence type="ECO:0000256" key="5">
    <source>
        <dbReference type="PIRNR" id="PIRNR000169"/>
    </source>
</evidence>
<protein>
    <recommendedName>
        <fullName evidence="5">Succinate dehydrogenase hydrophobic membrane anchor subunit</fullName>
    </recommendedName>
</protein>
<dbReference type="GO" id="GO:0020037">
    <property type="term" value="F:heme binding"/>
    <property type="evidence" value="ECO:0007669"/>
    <property type="project" value="InterPro"/>
</dbReference>
<evidence type="ECO:0000256" key="3">
    <source>
        <dbReference type="ARBA" id="ARBA00022692"/>
    </source>
</evidence>
<dbReference type="GO" id="GO:0046872">
    <property type="term" value="F:metal ion binding"/>
    <property type="evidence" value="ECO:0007669"/>
    <property type="project" value="UniProtKB-KW"/>
</dbReference>
<dbReference type="PANTHER" id="PTHR38689">
    <property type="entry name" value="SUCCINATE DEHYDROGENASE HYDROPHOBIC MEMBRANE ANCHOR SUBUNIT"/>
    <property type="match status" value="1"/>
</dbReference>
<feature type="transmembrane region" description="Helical" evidence="8">
    <location>
        <begin position="59"/>
        <end position="79"/>
    </location>
</feature>
<dbReference type="GO" id="GO:0017004">
    <property type="term" value="P:cytochrome complex assembly"/>
    <property type="evidence" value="ECO:0007669"/>
    <property type="project" value="TreeGrafter"/>
</dbReference>
<dbReference type="AlphaFoldDB" id="A0A098GDT3"/>
<dbReference type="InterPro" id="IPR014312">
    <property type="entry name" value="Succ_DH_anchor"/>
</dbReference>
<dbReference type="Gene3D" id="1.20.1300.10">
    <property type="entry name" value="Fumarate reductase/succinate dehydrogenase, transmembrane subunit"/>
    <property type="match status" value="1"/>
</dbReference>
<feature type="transmembrane region" description="Helical" evidence="8">
    <location>
        <begin position="91"/>
        <end position="113"/>
    </location>
</feature>
<evidence type="ECO:0000256" key="6">
    <source>
        <dbReference type="PIRSR" id="PIRSR000169-1"/>
    </source>
</evidence>
<dbReference type="PANTHER" id="PTHR38689:SF1">
    <property type="entry name" value="SUCCINATE DEHYDROGENASE HYDROPHOBIC MEMBRANE ANCHOR SUBUNIT"/>
    <property type="match status" value="1"/>
</dbReference>
<evidence type="ECO:0000313" key="11">
    <source>
        <dbReference type="Proteomes" id="UP000032414"/>
    </source>
</evidence>
<reference evidence="9" key="1">
    <citation type="submission" date="2014-09" db="EMBL/GenBank/DDBJ databases">
        <authorList>
            <person name="GOMEZ-VALERO Laura"/>
        </authorList>
    </citation>
    <scope>NUCLEOTIDE SEQUENCE</scope>
    <source>
        <strain evidence="9">ATCC33218</strain>
    </source>
</reference>
<dbReference type="NCBIfam" id="TIGR02968">
    <property type="entry name" value="succ_dehyd_anc"/>
    <property type="match status" value="1"/>
</dbReference>
<accession>A0A098GDT3</accession>
<evidence type="ECO:0000256" key="2">
    <source>
        <dbReference type="ARBA" id="ARBA00004141"/>
    </source>
</evidence>
<keyword evidence="5 8" id="KW-0472">Membrane</keyword>
<dbReference type="STRING" id="451.B6N58_01335"/>
<keyword evidence="5" id="KW-0816">Tricarboxylic acid cycle</keyword>
<keyword evidence="5" id="KW-0997">Cell inner membrane</keyword>
<dbReference type="Proteomes" id="UP000182998">
    <property type="component" value="Unassembled WGS sequence"/>
</dbReference>
<comment type="cofactor">
    <cofactor evidence="7">
        <name>heme</name>
        <dbReference type="ChEBI" id="CHEBI:30413"/>
    </cofactor>
    <text evidence="7">The heme is bound between the two transmembrane subunits.</text>
</comment>
<evidence type="ECO:0000256" key="1">
    <source>
        <dbReference type="ARBA" id="ARBA00004050"/>
    </source>
</evidence>
<evidence type="ECO:0000313" key="12">
    <source>
        <dbReference type="Proteomes" id="UP000182998"/>
    </source>
</evidence>
<evidence type="ECO:0000256" key="4">
    <source>
        <dbReference type="ARBA" id="ARBA00022989"/>
    </source>
</evidence>
<keyword evidence="5" id="KW-0249">Electron transport</keyword>
<keyword evidence="12" id="KW-1185">Reference proteome</keyword>
<dbReference type="OrthoDB" id="5612767at2"/>
<keyword evidence="7" id="KW-0349">Heme</keyword>
<dbReference type="SUPFAM" id="SSF81343">
    <property type="entry name" value="Fumarate reductase respiratory complex transmembrane subunits"/>
    <property type="match status" value="1"/>
</dbReference>
<dbReference type="KEGG" id="tmc:LMI_0281"/>
<comment type="subcellular location">
    <subcellularLocation>
        <location evidence="5">Cell inner membrane</location>
        <topology evidence="5">Multi-pass membrane protein</topology>
    </subcellularLocation>
    <subcellularLocation>
        <location evidence="2">Membrane</location>
        <topology evidence="2">Multi-pass membrane protein</topology>
    </subcellularLocation>
</comment>
<dbReference type="RefSeq" id="WP_045098197.1">
    <property type="nucleotide sequence ID" value="NZ_CP020614.1"/>
</dbReference>
<feature type="transmembrane region" description="Helical" evidence="8">
    <location>
        <begin position="21"/>
        <end position="39"/>
    </location>
</feature>
<comment type="function">
    <text evidence="1 5">Membrane-anchoring subunit of succinate dehydrogenase (SDH).</text>
</comment>
<evidence type="ECO:0000313" key="9">
    <source>
        <dbReference type="EMBL" id="CEG59641.1"/>
    </source>
</evidence>
<dbReference type="EMBL" id="LN614830">
    <property type="protein sequence ID" value="CEG59641.1"/>
    <property type="molecule type" value="Genomic_DNA"/>
</dbReference>
<reference evidence="10 12" key="3">
    <citation type="submission" date="2016-10" db="EMBL/GenBank/DDBJ databases">
        <authorList>
            <person name="Varghese N."/>
            <person name="Submissions S."/>
        </authorList>
    </citation>
    <scope>NUCLEOTIDE SEQUENCE [LARGE SCALE GENOMIC DNA]</scope>
    <source>
        <strain evidence="10 12">ATCC 33218</strain>
    </source>
</reference>
<keyword evidence="7" id="KW-0408">Iron</keyword>
<dbReference type="EMBL" id="FMVN01000002">
    <property type="protein sequence ID" value="SCX96226.1"/>
    <property type="molecule type" value="Genomic_DNA"/>
</dbReference>
<dbReference type="GO" id="GO:0005886">
    <property type="term" value="C:plasma membrane"/>
    <property type="evidence" value="ECO:0007669"/>
    <property type="project" value="UniProtKB-SubCell"/>
</dbReference>
<keyword evidence="4 8" id="KW-1133">Transmembrane helix</keyword>
<reference evidence="11" key="2">
    <citation type="submission" date="2014-09" db="EMBL/GenBank/DDBJ databases">
        <authorList>
            <person name="Gomez-Valero L."/>
        </authorList>
    </citation>
    <scope>NUCLEOTIDE SEQUENCE [LARGE SCALE GENOMIC DNA]</scope>
    <source>
        <strain evidence="11">ATCC33218</strain>
    </source>
</reference>
<dbReference type="GO" id="GO:0009055">
    <property type="term" value="F:electron transfer activity"/>
    <property type="evidence" value="ECO:0007669"/>
    <property type="project" value="TreeGrafter"/>
</dbReference>